<dbReference type="EMBL" id="FMUH01000004">
    <property type="protein sequence ID" value="SCX52825.1"/>
    <property type="molecule type" value="Genomic_DNA"/>
</dbReference>
<dbReference type="Gene3D" id="3.40.50.200">
    <property type="entry name" value="Peptidase S8/S53 domain"/>
    <property type="match status" value="2"/>
</dbReference>
<dbReference type="CDD" id="cd07474">
    <property type="entry name" value="Peptidases_S8_subtilisin_Vpr-like"/>
    <property type="match status" value="1"/>
</dbReference>
<protein>
    <submittedName>
        <fullName evidence="13">PA domain-containing protein</fullName>
    </submittedName>
</protein>
<dbReference type="InterPro" id="IPR034213">
    <property type="entry name" value="S8_Vpr-like"/>
</dbReference>
<keyword evidence="4" id="KW-0732">Signal</keyword>
<keyword evidence="5 8" id="KW-0378">Hydrolase</keyword>
<evidence type="ECO:0000259" key="11">
    <source>
        <dbReference type="Pfam" id="PF00082"/>
    </source>
</evidence>
<feature type="region of interest" description="Disordered" evidence="10">
    <location>
        <begin position="1122"/>
        <end position="1197"/>
    </location>
</feature>
<evidence type="ECO:0000313" key="13">
    <source>
        <dbReference type="EMBL" id="SCX52825.1"/>
    </source>
</evidence>
<dbReference type="InterPro" id="IPR003137">
    <property type="entry name" value="PA_domain"/>
</dbReference>
<evidence type="ECO:0000256" key="9">
    <source>
        <dbReference type="RuleBase" id="RU003355"/>
    </source>
</evidence>
<evidence type="ECO:0000313" key="14">
    <source>
        <dbReference type="Proteomes" id="UP000198981"/>
    </source>
</evidence>
<feature type="active site" description="Charge relay system" evidence="7 8">
    <location>
        <position position="636"/>
    </location>
</feature>
<evidence type="ECO:0000256" key="5">
    <source>
        <dbReference type="ARBA" id="ARBA00022801"/>
    </source>
</evidence>
<sequence>MLPRTTTTPPEGRHRVLARGGIVAIAAALTMTGGSGLASAAPSDVAARAGQDPVSLSPDQLQQVQDQVAAQLAGQRPAGLPESGPTSFFVETATPSTSQVFTEALPSGEAAAGAAAAAAQPAAEAAAAEVAAQVPAAVPAAQVLYTTSTVLSGVAVRADAADYEALVALPDVVAVHPITPKQISNTGAASVVQAVQAWQDLGNTGAGVSIGIIDTGIDYTHTDFGGSGSVDQFDTLQSYEAQPAPAGIFPNAKVVGGYDFVGDSYNADPTSPAYQPVAMPDPNPLDCNGHGTHVAGTSAGYGVNADGSTYTGGYADGVPADLRIGPGMAPEADLYALKVFGCDGSTDVTMQAIEWALDPNQDGDPSDHLDVVNLSLGSDYGLADDADSLAIDQAMQLGMLTVLAAGNAGDSYDIGGSPGNAPRGIGVAATNDGYGVFDGWQVTSPAGLVDGTRPGLRSQAYSDVDEAGTVKPDVTGDLLLPPAGNESACAALPAGYAAGKVLLIEADGFTCGSVAKGTNATNAGAIGFVIIGDDDLLETGITGVAAIPGILVPATDGGTVRDAVAGGQTVTVTFGPSLKDASTYTDPEQVDLLASFSSRGTRQEDGAKPDVAAPGVTVFSAGVGQGSGGASLSGTSMATPVTAGVTALIRAAHPDWTTEEVKANLMNTATHDVYTEAGQTGDRYGPNRVGAGRIDAASALRNEVLAYAEAGSGVVTASFGVVEVDQEQVSATKTITVENKGGNAAVYRVSYESLAAQPGVRYALSAQRLTIPPGQSRTVTVTMTATQDQLLKVADPTVVTDDGRQFIGEASGRVVLSPTNNRGEVLRVPVHANPKPSSTLQATPSEDGSTIGLAGEGVANGDLFDPTSYTSLVSGFEQLGTSPEMPKCTAEPASTCYKSELERSVDLAAVGVASDALQYEDAGLYFAVASHGTATTPLAPISTSIVIDATGDRVWDYLVTTTSITDYDLPLVVVADRDGNLVGPGGEPFVAPLNVYDGLVDTNVFDSDVKVFGVSLSALPEVTGRITFGVRTTSYAGTVDDVGTVTGPDGQVELAPQAMSFDPTAPGLSFTADGETALVVPATDGTQLAVTQDAASYAADTAVGGDKGAMVVLHQNSGEAGRYQSVPVAPGADATTTGTTAPPADTTPVEPTTPPDQQVTEPPAPPASDAPASDAPVSDAPASDDPASDAPEGAPAG</sequence>
<evidence type="ECO:0000256" key="1">
    <source>
        <dbReference type="ARBA" id="ARBA00011073"/>
    </source>
</evidence>
<proteinExistence type="inferred from homology"/>
<feature type="active site" description="Charge relay system" evidence="7 8">
    <location>
        <position position="214"/>
    </location>
</feature>
<dbReference type="PRINTS" id="PR00723">
    <property type="entry name" value="SUBTILISIN"/>
</dbReference>
<dbReference type="PROSITE" id="PS51892">
    <property type="entry name" value="SUBTILASE"/>
    <property type="match status" value="1"/>
</dbReference>
<comment type="similarity">
    <text evidence="1 8 9">Belongs to the peptidase S8 family.</text>
</comment>
<keyword evidence="2" id="KW-0964">Secreted</keyword>
<keyword evidence="3 8" id="KW-0645">Protease</keyword>
<dbReference type="PROSITE" id="PS00138">
    <property type="entry name" value="SUBTILASE_SER"/>
    <property type="match status" value="1"/>
</dbReference>
<evidence type="ECO:0000256" key="2">
    <source>
        <dbReference type="ARBA" id="ARBA00022512"/>
    </source>
</evidence>
<dbReference type="InterPro" id="IPR023827">
    <property type="entry name" value="Peptidase_S8_Asp-AS"/>
</dbReference>
<dbReference type="GO" id="GO:0005975">
    <property type="term" value="P:carbohydrate metabolic process"/>
    <property type="evidence" value="ECO:0007669"/>
    <property type="project" value="UniProtKB-ARBA"/>
</dbReference>
<dbReference type="InterPro" id="IPR050131">
    <property type="entry name" value="Peptidase_S8_subtilisin-like"/>
</dbReference>
<dbReference type="Pfam" id="PF02225">
    <property type="entry name" value="PA"/>
    <property type="match status" value="1"/>
</dbReference>
<dbReference type="PANTHER" id="PTHR43806">
    <property type="entry name" value="PEPTIDASE S8"/>
    <property type="match status" value="1"/>
</dbReference>
<dbReference type="PANTHER" id="PTHR43806:SF65">
    <property type="entry name" value="SERINE PROTEASE APRX"/>
    <property type="match status" value="1"/>
</dbReference>
<dbReference type="InterPro" id="IPR013783">
    <property type="entry name" value="Ig-like_fold"/>
</dbReference>
<feature type="active site" description="Charge relay system" evidence="7 8">
    <location>
        <position position="290"/>
    </location>
</feature>
<accession>A0A1G4YHP9</accession>
<feature type="domain" description="Peptidase S8/S53" evidence="11">
    <location>
        <begin position="205"/>
        <end position="675"/>
    </location>
</feature>
<evidence type="ECO:0000256" key="4">
    <source>
        <dbReference type="ARBA" id="ARBA00022729"/>
    </source>
</evidence>
<dbReference type="GO" id="GO:0006508">
    <property type="term" value="P:proteolysis"/>
    <property type="evidence" value="ECO:0007669"/>
    <property type="project" value="UniProtKB-KW"/>
</dbReference>
<dbReference type="Gene3D" id="2.60.40.10">
    <property type="entry name" value="Immunoglobulins"/>
    <property type="match status" value="1"/>
</dbReference>
<dbReference type="InterPro" id="IPR023828">
    <property type="entry name" value="Peptidase_S8_Ser-AS"/>
</dbReference>
<evidence type="ECO:0000256" key="6">
    <source>
        <dbReference type="ARBA" id="ARBA00022825"/>
    </source>
</evidence>
<keyword evidence="2" id="KW-0134">Cell wall</keyword>
<evidence type="ECO:0000256" key="3">
    <source>
        <dbReference type="ARBA" id="ARBA00022670"/>
    </source>
</evidence>
<keyword evidence="14" id="KW-1185">Reference proteome</keyword>
<reference evidence="14" key="1">
    <citation type="submission" date="2016-10" db="EMBL/GenBank/DDBJ databases">
        <authorList>
            <person name="Varghese N."/>
            <person name="Submissions S."/>
        </authorList>
    </citation>
    <scope>NUCLEOTIDE SEQUENCE [LARGE SCALE GENOMIC DNA]</scope>
    <source>
        <strain evidence="14">DSM 45722</strain>
    </source>
</reference>
<dbReference type="AlphaFoldDB" id="A0A1G4YHP9"/>
<evidence type="ECO:0000259" key="12">
    <source>
        <dbReference type="Pfam" id="PF02225"/>
    </source>
</evidence>
<evidence type="ECO:0000256" key="8">
    <source>
        <dbReference type="PROSITE-ProRule" id="PRU01240"/>
    </source>
</evidence>
<name>A0A1G4YHP9_9ACTN</name>
<dbReference type="PROSITE" id="PS00136">
    <property type="entry name" value="SUBTILASE_ASP"/>
    <property type="match status" value="1"/>
</dbReference>
<dbReference type="Proteomes" id="UP000198981">
    <property type="component" value="Unassembled WGS sequence"/>
</dbReference>
<feature type="domain" description="PA" evidence="12">
    <location>
        <begin position="474"/>
        <end position="557"/>
    </location>
</feature>
<dbReference type="Pfam" id="PF00082">
    <property type="entry name" value="Peptidase_S8"/>
    <property type="match status" value="1"/>
</dbReference>
<keyword evidence="6 8" id="KW-0720">Serine protease</keyword>
<dbReference type="STRING" id="1960309.SAMN03159343_2859"/>
<dbReference type="GO" id="GO:0004252">
    <property type="term" value="F:serine-type endopeptidase activity"/>
    <property type="evidence" value="ECO:0007669"/>
    <property type="project" value="UniProtKB-UniRule"/>
</dbReference>
<dbReference type="InterPro" id="IPR000209">
    <property type="entry name" value="Peptidase_S8/S53_dom"/>
</dbReference>
<dbReference type="SUPFAM" id="SSF52743">
    <property type="entry name" value="Subtilisin-like"/>
    <property type="match status" value="1"/>
</dbReference>
<organism evidence="13 14">
    <name type="scientific">Klenkia marina</name>
    <dbReference type="NCBI Taxonomy" id="1960309"/>
    <lineage>
        <taxon>Bacteria</taxon>
        <taxon>Bacillati</taxon>
        <taxon>Actinomycetota</taxon>
        <taxon>Actinomycetes</taxon>
        <taxon>Geodermatophilales</taxon>
        <taxon>Geodermatophilaceae</taxon>
        <taxon>Klenkia</taxon>
    </lineage>
</organism>
<feature type="compositionally biased region" description="Low complexity" evidence="10">
    <location>
        <begin position="1126"/>
        <end position="1161"/>
    </location>
</feature>
<gene>
    <name evidence="13" type="ORF">SAMN03159343_2859</name>
</gene>
<evidence type="ECO:0000256" key="7">
    <source>
        <dbReference type="PIRSR" id="PIRSR615500-1"/>
    </source>
</evidence>
<evidence type="ECO:0000256" key="10">
    <source>
        <dbReference type="SAM" id="MobiDB-lite"/>
    </source>
</evidence>
<dbReference type="InterPro" id="IPR015500">
    <property type="entry name" value="Peptidase_S8_subtilisin-rel"/>
</dbReference>
<feature type="compositionally biased region" description="Low complexity" evidence="10">
    <location>
        <begin position="1169"/>
        <end position="1197"/>
    </location>
</feature>
<dbReference type="InterPro" id="IPR036852">
    <property type="entry name" value="Peptidase_S8/S53_dom_sf"/>
</dbReference>